<evidence type="ECO:0000256" key="2">
    <source>
        <dbReference type="ARBA" id="ARBA00022723"/>
    </source>
</evidence>
<dbReference type="GO" id="GO:0016787">
    <property type="term" value="F:hydrolase activity"/>
    <property type="evidence" value="ECO:0007669"/>
    <property type="project" value="UniProtKB-KW"/>
</dbReference>
<protein>
    <submittedName>
        <fullName evidence="4">Fumarylacetoacetate hydrolase family protein</fullName>
    </submittedName>
</protein>
<comment type="similarity">
    <text evidence="1">Belongs to the FAH family.</text>
</comment>
<dbReference type="GO" id="GO:0046872">
    <property type="term" value="F:metal ion binding"/>
    <property type="evidence" value="ECO:0007669"/>
    <property type="project" value="UniProtKB-KW"/>
</dbReference>
<feature type="domain" description="Fumarylacetoacetase-like C-terminal" evidence="3">
    <location>
        <begin position="227"/>
        <end position="370"/>
    </location>
</feature>
<dbReference type="GO" id="GO:0044281">
    <property type="term" value="P:small molecule metabolic process"/>
    <property type="evidence" value="ECO:0007669"/>
    <property type="project" value="UniProtKB-ARBA"/>
</dbReference>
<dbReference type="Pfam" id="PF01557">
    <property type="entry name" value="FAA_hydrolase"/>
    <property type="match status" value="1"/>
</dbReference>
<name>A0AB39BHB3_9MICO</name>
<sequence length="402" mass="41883">MTVPTALDAGSTLPDDADRALLIGRAWLPELHGPSVIAVRGDEAVDLTAVFPTTSELVEQATDASAIRSVVADAPTVASIAEMIANSAEPSRDPSRPWLLSPLDLQAVKAAGVTFAASLLERVIEEQAGGEAARAAEIRERVTGILGGSLRNLVPGSTRAEELKAALQSEGLWSQYLEVGIGPDAEIFTKAQPMSTVGTGADAGIYSRSTWNNPEPELAVVVASTGTVVGATLANDINLRDFEGRSALLLSKAKDNNASGAVGPFIRLFDEHFSLPDVETAEVALEVEGAEGYTLHAVSSQAESSRSVASLVAQLVGPHHQYPDGAVLLLGTMFAPTSDRFEVGGGFTHVAGDQVRISSPRLGTLSNRIVHSEDCAPWSFGAGALLRNLAARGLLHGAADGR</sequence>
<dbReference type="InterPro" id="IPR011234">
    <property type="entry name" value="Fumarylacetoacetase-like_C"/>
</dbReference>
<dbReference type="SUPFAM" id="SSF56529">
    <property type="entry name" value="FAH"/>
    <property type="match status" value="1"/>
</dbReference>
<dbReference type="AlphaFoldDB" id="A0AB39BHB3"/>
<evidence type="ECO:0000259" key="3">
    <source>
        <dbReference type="Pfam" id="PF01557"/>
    </source>
</evidence>
<organism evidence="4">
    <name type="scientific">Herbiconiux sp. A18JL235</name>
    <dbReference type="NCBI Taxonomy" id="3152363"/>
    <lineage>
        <taxon>Bacteria</taxon>
        <taxon>Bacillati</taxon>
        <taxon>Actinomycetota</taxon>
        <taxon>Actinomycetes</taxon>
        <taxon>Micrococcales</taxon>
        <taxon>Microbacteriaceae</taxon>
        <taxon>Herbiconiux</taxon>
    </lineage>
</organism>
<reference evidence="4" key="1">
    <citation type="submission" date="2024-05" db="EMBL/GenBank/DDBJ databases">
        <title>Herbiconiux sp. A18JL235.</title>
        <authorList>
            <person name="Zhang G."/>
        </authorList>
    </citation>
    <scope>NUCLEOTIDE SEQUENCE</scope>
    <source>
        <strain evidence="4">A18JL235</strain>
    </source>
</reference>
<dbReference type="PANTHER" id="PTHR42796:SF7">
    <property type="entry name" value="2-DEHYDRO-3-DEOXY-D-ARABINONATE DEHYDRATASE"/>
    <property type="match status" value="1"/>
</dbReference>
<dbReference type="PANTHER" id="PTHR42796">
    <property type="entry name" value="FUMARYLACETOACETATE HYDROLASE DOMAIN-CONTAINING PROTEIN 2A-RELATED"/>
    <property type="match status" value="1"/>
</dbReference>
<proteinExistence type="inferred from homology"/>
<dbReference type="RefSeq" id="WP_368498243.1">
    <property type="nucleotide sequence ID" value="NZ_CP162511.1"/>
</dbReference>
<gene>
    <name evidence="4" type="ORF">ABFY20_01810</name>
</gene>
<accession>A0AB39BHB3</accession>
<evidence type="ECO:0000256" key="1">
    <source>
        <dbReference type="ARBA" id="ARBA00010211"/>
    </source>
</evidence>
<dbReference type="InterPro" id="IPR051121">
    <property type="entry name" value="FAH"/>
</dbReference>
<dbReference type="InterPro" id="IPR036663">
    <property type="entry name" value="Fumarylacetoacetase_C_sf"/>
</dbReference>
<keyword evidence="2" id="KW-0479">Metal-binding</keyword>
<keyword evidence="4" id="KW-0378">Hydrolase</keyword>
<dbReference type="EMBL" id="CP162511">
    <property type="protein sequence ID" value="XDI05854.1"/>
    <property type="molecule type" value="Genomic_DNA"/>
</dbReference>
<evidence type="ECO:0000313" key="4">
    <source>
        <dbReference type="EMBL" id="XDI05854.1"/>
    </source>
</evidence>
<dbReference type="Gene3D" id="3.90.850.10">
    <property type="entry name" value="Fumarylacetoacetase-like, C-terminal domain"/>
    <property type="match status" value="1"/>
</dbReference>